<keyword evidence="7" id="KW-1185">Reference proteome</keyword>
<evidence type="ECO:0000256" key="2">
    <source>
        <dbReference type="ARBA" id="ARBA00008156"/>
    </source>
</evidence>
<feature type="non-terminal residue" evidence="6">
    <location>
        <position position="1"/>
    </location>
</feature>
<reference evidence="6" key="1">
    <citation type="submission" date="2020-06" db="EMBL/GenBank/DDBJ databases">
        <title>Legume-microbial interactions unlock mineral nutrients during tropical forest succession.</title>
        <authorList>
            <person name="Epihov D.Z."/>
        </authorList>
    </citation>
    <scope>NUCLEOTIDE SEQUENCE [LARGE SCALE GENOMIC DNA]</scope>
    <source>
        <strain evidence="6">Pan2503</strain>
    </source>
</reference>
<feature type="non-terminal residue" evidence="6">
    <location>
        <position position="525"/>
    </location>
</feature>
<feature type="region of interest" description="Disordered" evidence="4">
    <location>
        <begin position="40"/>
        <end position="72"/>
    </location>
</feature>
<dbReference type="AlphaFoldDB" id="A0A7V8NSI8"/>
<protein>
    <submittedName>
        <fullName evidence="6">PQQ-binding-like beta-propeller repeat protein</fullName>
    </submittedName>
</protein>
<evidence type="ECO:0000259" key="5">
    <source>
        <dbReference type="Pfam" id="PF01011"/>
    </source>
</evidence>
<comment type="cofactor">
    <cofactor evidence="1">
        <name>pyrroloquinoline quinone</name>
        <dbReference type="ChEBI" id="CHEBI:58442"/>
    </cofactor>
</comment>
<dbReference type="EMBL" id="JACDQQ010001653">
    <property type="protein sequence ID" value="MBA0086734.1"/>
    <property type="molecule type" value="Genomic_DNA"/>
</dbReference>
<evidence type="ECO:0000256" key="3">
    <source>
        <dbReference type="ARBA" id="ARBA00023002"/>
    </source>
</evidence>
<dbReference type="Pfam" id="PF01011">
    <property type="entry name" value="PQQ"/>
    <property type="match status" value="1"/>
</dbReference>
<evidence type="ECO:0000313" key="6">
    <source>
        <dbReference type="EMBL" id="MBA0086734.1"/>
    </source>
</evidence>
<comment type="caution">
    <text evidence="6">The sequence shown here is derived from an EMBL/GenBank/DDBJ whole genome shotgun (WGS) entry which is preliminary data.</text>
</comment>
<dbReference type="PANTHER" id="PTHR32303:SF10">
    <property type="entry name" value="OUTER MEMBRANE PROTEIN ASSEMBLY FACTOR BAMB"/>
    <property type="match status" value="1"/>
</dbReference>
<gene>
    <name evidence="6" type="ORF">HRJ53_17270</name>
</gene>
<comment type="similarity">
    <text evidence="2">Belongs to the bacterial PQQ dehydrogenase family.</text>
</comment>
<keyword evidence="3" id="KW-0560">Oxidoreductase</keyword>
<dbReference type="SMART" id="SM00564">
    <property type="entry name" value="PQQ"/>
    <property type="match status" value="3"/>
</dbReference>
<organism evidence="6 7">
    <name type="scientific">Candidatus Acidiferrum panamense</name>
    <dbReference type="NCBI Taxonomy" id="2741543"/>
    <lineage>
        <taxon>Bacteria</taxon>
        <taxon>Pseudomonadati</taxon>
        <taxon>Acidobacteriota</taxon>
        <taxon>Terriglobia</taxon>
        <taxon>Candidatus Acidiferrales</taxon>
        <taxon>Candidatus Acidiferrum</taxon>
    </lineage>
</organism>
<evidence type="ECO:0000256" key="4">
    <source>
        <dbReference type="SAM" id="MobiDB-lite"/>
    </source>
</evidence>
<evidence type="ECO:0000256" key="1">
    <source>
        <dbReference type="ARBA" id="ARBA00001931"/>
    </source>
</evidence>
<dbReference type="PANTHER" id="PTHR32303">
    <property type="entry name" value="QUINOPROTEIN ALCOHOL DEHYDROGENASE (CYTOCHROME C)"/>
    <property type="match status" value="1"/>
</dbReference>
<dbReference type="InterPro" id="IPR011047">
    <property type="entry name" value="Quinoprotein_ADH-like_sf"/>
</dbReference>
<dbReference type="Proteomes" id="UP000567293">
    <property type="component" value="Unassembled WGS sequence"/>
</dbReference>
<proteinExistence type="inferred from homology"/>
<accession>A0A7V8NSI8</accession>
<name>A0A7V8NSI8_9BACT</name>
<sequence>IATAAIPTGALADDITVKASIMVALMRNFFLSLDAPEGTTTTESNPAYKEPAAAPPSPPANVQAPGASAGDWPSYNRTITSERFSPLSQINTKNVGGLKVLCTYDTGEFASFESGLIMVNNALIGSTEFQTFSLNPATCAENWRTIENYPAFIVPVNRGVAYADGMLFRGTEDGRVLAYDFNTGRHMWETTIAEASHGESVPAAPIVWNGLVFVGNAGSDWKGGKGHVFALDAKTGKIVWEFFLVPKSDGDAVRGPLGASPLNASTWKNDPGIPITGGGTWTSYTLDPQTGLLYVPGGNPAPDFVIGVREGENLYTDSVVVLDAKTGDYKRHFKLVLKDWHDWDVSNPPILIQTAGGKQLMVVAPKDGYLYGFDLTNNSQLYKVPVTQIENVAEAFEPGKSVHFCPGAVGGEEWNSPAYYPPTNLVFTGEVDWCDTAMPKDLNQLRSVSIGEPWMGMATWDPFNMFGKMSRADGYWAGWLYATDADSGVWKWRLKSNYPIVSGLTPTAGGVVFFGDVGGNFYALD</sequence>
<dbReference type="SUPFAM" id="SSF50998">
    <property type="entry name" value="Quinoprotein alcohol dehydrogenase-like"/>
    <property type="match status" value="1"/>
</dbReference>
<dbReference type="Gene3D" id="2.140.10.10">
    <property type="entry name" value="Quinoprotein alcohol dehydrogenase-like superfamily"/>
    <property type="match status" value="1"/>
</dbReference>
<evidence type="ECO:0000313" key="7">
    <source>
        <dbReference type="Proteomes" id="UP000567293"/>
    </source>
</evidence>
<dbReference type="InterPro" id="IPR002372">
    <property type="entry name" value="PQQ_rpt_dom"/>
</dbReference>
<dbReference type="GO" id="GO:0016491">
    <property type="term" value="F:oxidoreductase activity"/>
    <property type="evidence" value="ECO:0007669"/>
    <property type="project" value="UniProtKB-KW"/>
</dbReference>
<dbReference type="InterPro" id="IPR018391">
    <property type="entry name" value="PQQ_b-propeller_rpt"/>
</dbReference>
<feature type="domain" description="Pyrrolo-quinoline quinone repeat" evidence="5">
    <location>
        <begin position="72"/>
        <end position="385"/>
    </location>
</feature>